<dbReference type="NCBIfam" id="TIGR02122">
    <property type="entry name" value="TRAP_TAXI"/>
    <property type="match status" value="1"/>
</dbReference>
<comment type="caution">
    <text evidence="2">The sequence shown here is derived from an EMBL/GenBank/DDBJ whole genome shotgun (WGS) entry which is preliminary data.</text>
</comment>
<protein>
    <submittedName>
        <fullName evidence="2">TRAP-type transporter substrate-binding component</fullName>
    </submittedName>
</protein>
<name>A0A0P7YAJ6_9HYPH</name>
<dbReference type="InterPro" id="IPR011852">
    <property type="entry name" value="TRAP_TAXI"/>
</dbReference>
<proteinExistence type="predicted"/>
<dbReference type="PATRIC" id="fig|1653334.4.peg.2686"/>
<feature type="signal peptide" evidence="1">
    <location>
        <begin position="1"/>
        <end position="30"/>
    </location>
</feature>
<dbReference type="Pfam" id="PF16868">
    <property type="entry name" value="NMT1_3"/>
    <property type="match status" value="1"/>
</dbReference>
<gene>
    <name evidence="3" type="ORF">GA0071312_0066</name>
    <name evidence="2" type="ORF">HLUCCO17_08040</name>
</gene>
<dbReference type="EMBL" id="LJSX01000010">
    <property type="protein sequence ID" value="KPQ11079.1"/>
    <property type="molecule type" value="Genomic_DNA"/>
</dbReference>
<feature type="chain" id="PRO_5006146106" evidence="1">
    <location>
        <begin position="31"/>
        <end position="329"/>
    </location>
</feature>
<sequence length="329" mass="34880">MLSLKSTLKFGVAAAGLTLALGAAPSGALAQQQFISIGTGAVTGVYYPAGGAICRLMNQTRSEHGIRCSVESTGGSVFNINAIRGGDLEFGVAQSDVQYNAFNGEAQFEEGGAHEDLRAVFSLHPEPATIVARADSDINEFDDLLGNRVNIGNPGSGQRALMEVVMEHKGWSTDDFALASELAPAEMGQALCDNNIDAFVFTVGHPSGAIQEVTSTCDVRIVNADDDELMALVDEIPFYFPATIPAGMYRGTDEDVQTFGVGATFVSSADVDDDVVYTLVASVFDNLDDFRSLHPAFANLDAESMATQGMSAPMHPGAERYFREQGLID</sequence>
<dbReference type="Gene3D" id="3.40.190.10">
    <property type="entry name" value="Periplasmic binding protein-like II"/>
    <property type="match status" value="2"/>
</dbReference>
<dbReference type="Proteomes" id="UP000050497">
    <property type="component" value="Unassembled WGS sequence"/>
</dbReference>
<reference evidence="3 5" key="2">
    <citation type="submission" date="2016-08" db="EMBL/GenBank/DDBJ databases">
        <authorList>
            <person name="Varghese N."/>
            <person name="Submissions Spin"/>
        </authorList>
    </citation>
    <scope>NUCLEOTIDE SEQUENCE [LARGE SCALE GENOMIC DNA]</scope>
    <source>
        <strain evidence="3 5">HL-109</strain>
    </source>
</reference>
<evidence type="ECO:0000256" key="1">
    <source>
        <dbReference type="SAM" id="SignalP"/>
    </source>
</evidence>
<evidence type="ECO:0000313" key="3">
    <source>
        <dbReference type="EMBL" id="SCC78071.1"/>
    </source>
</evidence>
<evidence type="ECO:0000313" key="2">
    <source>
        <dbReference type="EMBL" id="KPQ11079.1"/>
    </source>
</evidence>
<dbReference type="PANTHER" id="PTHR42941:SF1">
    <property type="entry name" value="SLL1037 PROTEIN"/>
    <property type="match status" value="1"/>
</dbReference>
<evidence type="ECO:0000313" key="4">
    <source>
        <dbReference type="Proteomes" id="UP000050497"/>
    </source>
</evidence>
<dbReference type="Proteomes" id="UP000182800">
    <property type="component" value="Unassembled WGS sequence"/>
</dbReference>
<dbReference type="AlphaFoldDB" id="A0A0P7YAJ6"/>
<evidence type="ECO:0000313" key="5">
    <source>
        <dbReference type="Proteomes" id="UP000182800"/>
    </source>
</evidence>
<dbReference type="PANTHER" id="PTHR42941">
    <property type="entry name" value="SLL1037 PROTEIN"/>
    <property type="match status" value="1"/>
</dbReference>
<dbReference type="STRING" id="1653334.GA0071312_0066"/>
<keyword evidence="1" id="KW-0732">Signal</keyword>
<reference evidence="2 4" key="1">
    <citation type="submission" date="2015-09" db="EMBL/GenBank/DDBJ databases">
        <title>Identification and resolution of microdiversity through metagenomic sequencing of parallel consortia.</title>
        <authorList>
            <person name="Nelson W.C."/>
            <person name="Romine M.F."/>
            <person name="Lindemann S.R."/>
        </authorList>
    </citation>
    <scope>NUCLEOTIDE SEQUENCE [LARGE SCALE GENOMIC DNA]</scope>
    <source>
        <strain evidence="2">HL-109</strain>
    </source>
</reference>
<dbReference type="SUPFAM" id="SSF53850">
    <property type="entry name" value="Periplasmic binding protein-like II"/>
    <property type="match status" value="1"/>
</dbReference>
<organism evidence="2 4">
    <name type="scientific">Saliniramus fredricksonii</name>
    <dbReference type="NCBI Taxonomy" id="1653334"/>
    <lineage>
        <taxon>Bacteria</taxon>
        <taxon>Pseudomonadati</taxon>
        <taxon>Pseudomonadota</taxon>
        <taxon>Alphaproteobacteria</taxon>
        <taxon>Hyphomicrobiales</taxon>
        <taxon>Salinarimonadaceae</taxon>
        <taxon>Saliniramus</taxon>
    </lineage>
</organism>
<accession>A0A0P7YAJ6</accession>
<dbReference type="EMBL" id="FMBM01000001">
    <property type="protein sequence ID" value="SCC78071.1"/>
    <property type="molecule type" value="Genomic_DNA"/>
</dbReference>
<dbReference type="CDD" id="cd13568">
    <property type="entry name" value="PBP2_TAXI_TRAP_like_3"/>
    <property type="match status" value="1"/>
</dbReference>
<keyword evidence="5" id="KW-1185">Reference proteome</keyword>
<dbReference type="OrthoDB" id="9776669at2"/>
<dbReference type="RefSeq" id="WP_074443153.1">
    <property type="nucleotide sequence ID" value="NZ_FMBM01000001.1"/>
</dbReference>